<comment type="caution">
    <text evidence="2">The sequence shown here is derived from an EMBL/GenBank/DDBJ whole genome shotgun (WGS) entry which is preliminary data.</text>
</comment>
<name>A0ABU9VNV5_9BACI</name>
<dbReference type="RefSeq" id="WP_343132172.1">
    <property type="nucleotide sequence ID" value="NZ_JBCITK010000002.1"/>
</dbReference>
<evidence type="ECO:0000256" key="1">
    <source>
        <dbReference type="SAM" id="MobiDB-lite"/>
    </source>
</evidence>
<dbReference type="Proteomes" id="UP001418796">
    <property type="component" value="Unassembled WGS sequence"/>
</dbReference>
<evidence type="ECO:0000313" key="3">
    <source>
        <dbReference type="Proteomes" id="UP001418796"/>
    </source>
</evidence>
<evidence type="ECO:0000313" key="2">
    <source>
        <dbReference type="EMBL" id="MEN0645504.1"/>
    </source>
</evidence>
<feature type="region of interest" description="Disordered" evidence="1">
    <location>
        <begin position="103"/>
        <end position="122"/>
    </location>
</feature>
<keyword evidence="3" id="KW-1185">Reference proteome</keyword>
<dbReference type="EMBL" id="JBCITK010000002">
    <property type="protein sequence ID" value="MEN0645504.1"/>
    <property type="molecule type" value="Genomic_DNA"/>
</dbReference>
<gene>
    <name evidence="2" type="ORF">MKY91_20275</name>
</gene>
<sequence>MNEAQINELRDKVFKRAIIESLEKELKKIHSEIEAIYNNYCPNIYQRDEFHQLLIESFFSYFAKEGGYTFDVEHFSAKTPTQIKDTLLEKVVENLQISTVFNTEKKDTTEKEKPKNNRDGLF</sequence>
<proteinExistence type="predicted"/>
<protein>
    <submittedName>
        <fullName evidence="2">Uncharacterized protein</fullName>
    </submittedName>
</protein>
<accession>A0ABU9VNV5</accession>
<organism evidence="2 3">
    <name type="scientific">Alkalicoccobacillus gibsonii</name>
    <dbReference type="NCBI Taxonomy" id="79881"/>
    <lineage>
        <taxon>Bacteria</taxon>
        <taxon>Bacillati</taxon>
        <taxon>Bacillota</taxon>
        <taxon>Bacilli</taxon>
        <taxon>Bacillales</taxon>
        <taxon>Bacillaceae</taxon>
        <taxon>Alkalicoccobacillus</taxon>
    </lineage>
</organism>
<reference evidence="2 3" key="1">
    <citation type="submission" date="2024-03" db="EMBL/GenBank/DDBJ databases">
        <title>Bacilli Hybrid Assemblies.</title>
        <authorList>
            <person name="Kovac J."/>
        </authorList>
    </citation>
    <scope>NUCLEOTIDE SEQUENCE [LARGE SCALE GENOMIC DNA]</scope>
    <source>
        <strain evidence="2 3">FSL R7-0666</strain>
    </source>
</reference>